<feature type="domain" description="N-acetyltransferase" evidence="3">
    <location>
        <begin position="114"/>
        <end position="253"/>
    </location>
</feature>
<name>A0ABP9NRI5_9PSEU</name>
<accession>A0ABP9NRI5</accession>
<dbReference type="Gene3D" id="3.40.630.30">
    <property type="match status" value="1"/>
</dbReference>
<dbReference type="PANTHER" id="PTHR43877">
    <property type="entry name" value="AMINOALKYLPHOSPHONATE N-ACETYLTRANSFERASE-RELATED-RELATED"/>
    <property type="match status" value="1"/>
</dbReference>
<keyword evidence="5" id="KW-1185">Reference proteome</keyword>
<reference evidence="5" key="1">
    <citation type="journal article" date="2019" name="Int. J. Syst. Evol. Microbiol.">
        <title>The Global Catalogue of Microorganisms (GCM) 10K type strain sequencing project: providing services to taxonomists for standard genome sequencing and annotation.</title>
        <authorList>
            <consortium name="The Broad Institute Genomics Platform"/>
            <consortium name="The Broad Institute Genome Sequencing Center for Infectious Disease"/>
            <person name="Wu L."/>
            <person name="Ma J."/>
        </authorList>
    </citation>
    <scope>NUCLEOTIDE SEQUENCE [LARGE SCALE GENOMIC DNA]</scope>
    <source>
        <strain evidence="5">JCM 18302</strain>
    </source>
</reference>
<protein>
    <recommendedName>
        <fullName evidence="3">N-acetyltransferase domain-containing protein</fullName>
    </recommendedName>
</protein>
<evidence type="ECO:0000256" key="2">
    <source>
        <dbReference type="ARBA" id="ARBA00023315"/>
    </source>
</evidence>
<dbReference type="Proteomes" id="UP001500804">
    <property type="component" value="Unassembled WGS sequence"/>
</dbReference>
<keyword evidence="1" id="KW-0808">Transferase</keyword>
<keyword evidence="2" id="KW-0012">Acyltransferase</keyword>
<dbReference type="Pfam" id="PF00583">
    <property type="entry name" value="Acetyltransf_1"/>
    <property type="match status" value="1"/>
</dbReference>
<gene>
    <name evidence="4" type="ORF">GCM10023320_51590</name>
</gene>
<dbReference type="RefSeq" id="WP_345607914.1">
    <property type="nucleotide sequence ID" value="NZ_BAABJO010000021.1"/>
</dbReference>
<dbReference type="InterPro" id="IPR000182">
    <property type="entry name" value="GNAT_dom"/>
</dbReference>
<organism evidence="4 5">
    <name type="scientific">Pseudonocardia adelaidensis</name>
    <dbReference type="NCBI Taxonomy" id="648754"/>
    <lineage>
        <taxon>Bacteria</taxon>
        <taxon>Bacillati</taxon>
        <taxon>Actinomycetota</taxon>
        <taxon>Actinomycetes</taxon>
        <taxon>Pseudonocardiales</taxon>
        <taxon>Pseudonocardiaceae</taxon>
        <taxon>Pseudonocardia</taxon>
    </lineage>
</organism>
<evidence type="ECO:0000259" key="3">
    <source>
        <dbReference type="PROSITE" id="PS51186"/>
    </source>
</evidence>
<dbReference type="SUPFAM" id="SSF55729">
    <property type="entry name" value="Acyl-CoA N-acyltransferases (Nat)"/>
    <property type="match status" value="1"/>
</dbReference>
<evidence type="ECO:0000313" key="5">
    <source>
        <dbReference type="Proteomes" id="UP001500804"/>
    </source>
</evidence>
<dbReference type="PROSITE" id="PS51186">
    <property type="entry name" value="GNAT"/>
    <property type="match status" value="1"/>
</dbReference>
<evidence type="ECO:0000313" key="4">
    <source>
        <dbReference type="EMBL" id="GAA5130100.1"/>
    </source>
</evidence>
<evidence type="ECO:0000256" key="1">
    <source>
        <dbReference type="ARBA" id="ARBA00022679"/>
    </source>
</evidence>
<dbReference type="CDD" id="cd04301">
    <property type="entry name" value="NAT_SF"/>
    <property type="match status" value="1"/>
</dbReference>
<dbReference type="EMBL" id="BAABJO010000021">
    <property type="protein sequence ID" value="GAA5130100.1"/>
    <property type="molecule type" value="Genomic_DNA"/>
</dbReference>
<sequence>MDERTVGRAMWRFWSLGGEVRALAGATAVRNAAAPDHPLGTFLCELRTEEIAPLLAGPFRRVLVDPDTPPAAEAQLALHDWKLDVQLHLALPADAAVDPPASAARPVVDDAGWAEVRRLFRIDHLEEDARRGRSARSEAATTAAVAVRRGLGPGVTYLLAERSGEVAGCVATWPGEDGVGLVEDVFVHPGHRHRGVASELLRHAVTHARRRGAPCVAIGAEVGDTPKHLYNRFGFRPVAVARSYELTTGRGTA</sequence>
<comment type="caution">
    <text evidence="4">The sequence shown here is derived from an EMBL/GenBank/DDBJ whole genome shotgun (WGS) entry which is preliminary data.</text>
</comment>
<dbReference type="InterPro" id="IPR050832">
    <property type="entry name" value="Bact_Acetyltransf"/>
</dbReference>
<dbReference type="InterPro" id="IPR016181">
    <property type="entry name" value="Acyl_CoA_acyltransferase"/>
</dbReference>
<proteinExistence type="predicted"/>